<evidence type="ECO:0008006" key="3">
    <source>
        <dbReference type="Google" id="ProtNLM"/>
    </source>
</evidence>
<dbReference type="SUPFAM" id="SSF47616">
    <property type="entry name" value="GST C-terminal domain-like"/>
    <property type="match status" value="1"/>
</dbReference>
<accession>A0A6A6W6G3</accession>
<evidence type="ECO:0000313" key="1">
    <source>
        <dbReference type="EMBL" id="KAF2757779.1"/>
    </source>
</evidence>
<dbReference type="RefSeq" id="XP_033600230.1">
    <property type="nucleotide sequence ID" value="XM_033748252.1"/>
</dbReference>
<dbReference type="Proteomes" id="UP000799437">
    <property type="component" value="Unassembled WGS sequence"/>
</dbReference>
<dbReference type="GeneID" id="54489306"/>
<dbReference type="AlphaFoldDB" id="A0A6A6W6G3"/>
<organism evidence="1 2">
    <name type="scientific">Pseudovirgaria hyperparasitica</name>
    <dbReference type="NCBI Taxonomy" id="470096"/>
    <lineage>
        <taxon>Eukaryota</taxon>
        <taxon>Fungi</taxon>
        <taxon>Dikarya</taxon>
        <taxon>Ascomycota</taxon>
        <taxon>Pezizomycotina</taxon>
        <taxon>Dothideomycetes</taxon>
        <taxon>Dothideomycetes incertae sedis</taxon>
        <taxon>Acrospermales</taxon>
        <taxon>Acrospermaceae</taxon>
        <taxon>Pseudovirgaria</taxon>
    </lineage>
</organism>
<reference evidence="1" key="1">
    <citation type="journal article" date="2020" name="Stud. Mycol.">
        <title>101 Dothideomycetes genomes: a test case for predicting lifestyles and emergence of pathogens.</title>
        <authorList>
            <person name="Haridas S."/>
            <person name="Albert R."/>
            <person name="Binder M."/>
            <person name="Bloem J."/>
            <person name="Labutti K."/>
            <person name="Salamov A."/>
            <person name="Andreopoulos B."/>
            <person name="Baker S."/>
            <person name="Barry K."/>
            <person name="Bills G."/>
            <person name="Bluhm B."/>
            <person name="Cannon C."/>
            <person name="Castanera R."/>
            <person name="Culley D."/>
            <person name="Daum C."/>
            <person name="Ezra D."/>
            <person name="Gonzalez J."/>
            <person name="Henrissat B."/>
            <person name="Kuo A."/>
            <person name="Liang C."/>
            <person name="Lipzen A."/>
            <person name="Lutzoni F."/>
            <person name="Magnuson J."/>
            <person name="Mondo S."/>
            <person name="Nolan M."/>
            <person name="Ohm R."/>
            <person name="Pangilinan J."/>
            <person name="Park H.-J."/>
            <person name="Ramirez L."/>
            <person name="Alfaro M."/>
            <person name="Sun H."/>
            <person name="Tritt A."/>
            <person name="Yoshinaga Y."/>
            <person name="Zwiers L.-H."/>
            <person name="Turgeon B."/>
            <person name="Goodwin S."/>
            <person name="Spatafora J."/>
            <person name="Crous P."/>
            <person name="Grigoriev I."/>
        </authorList>
    </citation>
    <scope>NUCLEOTIDE SEQUENCE</scope>
    <source>
        <strain evidence="1">CBS 121739</strain>
    </source>
</reference>
<gene>
    <name evidence="1" type="ORF">EJ05DRAFT_511545</name>
</gene>
<dbReference type="EMBL" id="ML996573">
    <property type="protein sequence ID" value="KAF2757779.1"/>
    <property type="molecule type" value="Genomic_DNA"/>
</dbReference>
<keyword evidence="2" id="KW-1185">Reference proteome</keyword>
<dbReference type="CDD" id="cd00299">
    <property type="entry name" value="GST_C_family"/>
    <property type="match status" value="1"/>
</dbReference>
<evidence type="ECO:0000313" key="2">
    <source>
        <dbReference type="Proteomes" id="UP000799437"/>
    </source>
</evidence>
<proteinExistence type="predicted"/>
<dbReference type="Gene3D" id="1.20.1050.10">
    <property type="match status" value="1"/>
</dbReference>
<dbReference type="InterPro" id="IPR036282">
    <property type="entry name" value="Glutathione-S-Trfase_C_sf"/>
</dbReference>
<name>A0A6A6W6G3_9PEZI</name>
<protein>
    <recommendedName>
        <fullName evidence="3">GST C-terminal domain-containing protein</fullName>
    </recommendedName>
</protein>
<sequence>MIDENIIWGTVYTRHSKDARTQWQKRFTKIEEWVAGGSGGRWLGKSPDGPTMPDFALAANVIYMKQMYNRDPLKGFARLERWFEEYMKHEDYTEEPIIPDHVRIGDDFEY</sequence>